<dbReference type="InterPro" id="IPR003591">
    <property type="entry name" value="Leu-rich_rpt_typical-subtyp"/>
</dbReference>
<dbReference type="GO" id="GO:0006952">
    <property type="term" value="P:defense response"/>
    <property type="evidence" value="ECO:0007669"/>
    <property type="project" value="InterPro"/>
</dbReference>
<dbReference type="GO" id="GO:0007165">
    <property type="term" value="P:signal transduction"/>
    <property type="evidence" value="ECO:0007669"/>
    <property type="project" value="InterPro"/>
</dbReference>
<evidence type="ECO:0000313" key="9">
    <source>
        <dbReference type="EMBL" id="KAB2635189.1"/>
    </source>
</evidence>
<dbReference type="InterPro" id="IPR027417">
    <property type="entry name" value="P-loop_NTPase"/>
</dbReference>
<reference evidence="10" key="2">
    <citation type="submission" date="2019-10" db="EMBL/GenBank/DDBJ databases">
        <title>A de novo genome assembly of a pear dwarfing rootstock.</title>
        <authorList>
            <person name="Wang F."/>
            <person name="Wang J."/>
            <person name="Li S."/>
            <person name="Zhang Y."/>
            <person name="Fang M."/>
            <person name="Ma L."/>
            <person name="Zhao Y."/>
            <person name="Jiang S."/>
        </authorList>
    </citation>
    <scope>NUCLEOTIDE SEQUENCE [LARGE SCALE GENOMIC DNA]</scope>
</reference>
<evidence type="ECO:0000259" key="8">
    <source>
        <dbReference type="PROSITE" id="PS50104"/>
    </source>
</evidence>
<keyword evidence="4" id="KW-0378">Hydrolase</keyword>
<dbReference type="SUPFAM" id="SSF52058">
    <property type="entry name" value="L domain-like"/>
    <property type="match status" value="1"/>
</dbReference>
<evidence type="ECO:0000256" key="3">
    <source>
        <dbReference type="ARBA" id="ARBA00022737"/>
    </source>
</evidence>
<dbReference type="EC" id="3.2.2.6" evidence="1"/>
<dbReference type="Pfam" id="PF20160">
    <property type="entry name" value="C-JID"/>
    <property type="match status" value="1"/>
</dbReference>
<comment type="catalytic activity">
    <reaction evidence="6">
        <text>NAD(+) + H2O = ADP-D-ribose + nicotinamide + H(+)</text>
        <dbReference type="Rhea" id="RHEA:16301"/>
        <dbReference type="ChEBI" id="CHEBI:15377"/>
        <dbReference type="ChEBI" id="CHEBI:15378"/>
        <dbReference type="ChEBI" id="CHEBI:17154"/>
        <dbReference type="ChEBI" id="CHEBI:57540"/>
        <dbReference type="ChEBI" id="CHEBI:57967"/>
        <dbReference type="EC" id="3.2.2.6"/>
    </reaction>
    <physiologicalReaction direction="left-to-right" evidence="6">
        <dbReference type="Rhea" id="RHEA:16302"/>
    </physiologicalReaction>
</comment>
<dbReference type="InterPro" id="IPR058192">
    <property type="entry name" value="WHD_ROQ1-like"/>
</dbReference>
<dbReference type="Pfam" id="PF23282">
    <property type="entry name" value="WHD_ROQ1"/>
    <property type="match status" value="1"/>
</dbReference>
<dbReference type="Pfam" id="PF00560">
    <property type="entry name" value="LRR_1"/>
    <property type="match status" value="2"/>
</dbReference>
<dbReference type="Gene3D" id="3.40.50.300">
    <property type="entry name" value="P-loop containing nucleotide triphosphate hydrolases"/>
    <property type="match status" value="1"/>
</dbReference>
<dbReference type="PANTHER" id="PTHR11017:SF527">
    <property type="entry name" value="TMV RESISTANCE PROTEIN N-LIKE"/>
    <property type="match status" value="1"/>
</dbReference>
<dbReference type="InterPro" id="IPR042197">
    <property type="entry name" value="Apaf_helical"/>
</dbReference>
<protein>
    <recommendedName>
        <fullName evidence="1">ADP-ribosyl cyclase/cyclic ADP-ribose hydrolase</fullName>
        <ecNumber evidence="1">3.2.2.6</ecNumber>
    </recommendedName>
</protein>
<dbReference type="PRINTS" id="PR00364">
    <property type="entry name" value="DISEASERSIST"/>
</dbReference>
<accession>A0A5N5I5U3</accession>
<feature type="compositionally biased region" description="Basic and acidic residues" evidence="7">
    <location>
        <begin position="1186"/>
        <end position="1203"/>
    </location>
</feature>
<dbReference type="SUPFAM" id="SSF52200">
    <property type="entry name" value="Toll/Interleukin receptor TIR domain"/>
    <property type="match status" value="1"/>
</dbReference>
<evidence type="ECO:0000256" key="4">
    <source>
        <dbReference type="ARBA" id="ARBA00022801"/>
    </source>
</evidence>
<dbReference type="SMART" id="SM00364">
    <property type="entry name" value="LRR_BAC"/>
    <property type="match status" value="2"/>
</dbReference>
<dbReference type="FunFam" id="3.40.50.10140:FF:000007">
    <property type="entry name" value="Disease resistance protein (TIR-NBS-LRR class)"/>
    <property type="match status" value="1"/>
</dbReference>
<dbReference type="OrthoDB" id="1144635at2759"/>
<dbReference type="InterPro" id="IPR000157">
    <property type="entry name" value="TIR_dom"/>
</dbReference>
<keyword evidence="2" id="KW-0433">Leucine-rich repeat</keyword>
<proteinExistence type="predicted"/>
<organism evidence="9 10">
    <name type="scientific">Pyrus ussuriensis x Pyrus communis</name>
    <dbReference type="NCBI Taxonomy" id="2448454"/>
    <lineage>
        <taxon>Eukaryota</taxon>
        <taxon>Viridiplantae</taxon>
        <taxon>Streptophyta</taxon>
        <taxon>Embryophyta</taxon>
        <taxon>Tracheophyta</taxon>
        <taxon>Spermatophyta</taxon>
        <taxon>Magnoliopsida</taxon>
        <taxon>eudicotyledons</taxon>
        <taxon>Gunneridae</taxon>
        <taxon>Pentapetalae</taxon>
        <taxon>rosids</taxon>
        <taxon>fabids</taxon>
        <taxon>Rosales</taxon>
        <taxon>Rosaceae</taxon>
        <taxon>Amygdaloideae</taxon>
        <taxon>Maleae</taxon>
        <taxon>Pyrus</taxon>
    </lineage>
</organism>
<comment type="caution">
    <text evidence="9">The sequence shown here is derived from an EMBL/GenBank/DDBJ whole genome shotgun (WGS) entry which is preliminary data.</text>
</comment>
<keyword evidence="10" id="KW-1185">Reference proteome</keyword>
<dbReference type="InterPro" id="IPR035897">
    <property type="entry name" value="Toll_tir_struct_dom_sf"/>
</dbReference>
<evidence type="ECO:0000256" key="1">
    <source>
        <dbReference type="ARBA" id="ARBA00011982"/>
    </source>
</evidence>
<dbReference type="InterPro" id="IPR001611">
    <property type="entry name" value="Leu-rich_rpt"/>
</dbReference>
<dbReference type="GO" id="GO:0061809">
    <property type="term" value="F:NAD+ nucleosidase activity, cyclic ADP-ribose generating"/>
    <property type="evidence" value="ECO:0007669"/>
    <property type="project" value="UniProtKB-EC"/>
</dbReference>
<dbReference type="Proteomes" id="UP000327157">
    <property type="component" value="Chromosome 5"/>
</dbReference>
<dbReference type="Pfam" id="PF01582">
    <property type="entry name" value="TIR"/>
    <property type="match status" value="1"/>
</dbReference>
<keyword evidence="3" id="KW-0677">Repeat</keyword>
<dbReference type="Gene3D" id="3.80.10.10">
    <property type="entry name" value="Ribonuclease Inhibitor"/>
    <property type="match status" value="3"/>
</dbReference>
<sequence>MARASAPAVFPWKYHVFLSFRGEDTRRGFTDHLYKQLEARGIKTFRDEPELERGTDINPELLKAIDQSRSAIIVLSTNFASSSWCLRELTHIVRCMEEKKRNFPIFYGVEPSDVRHQRGSFGEAFAEHEVNYQEHMEEVNEWRKSLERVANLAGWNSKDCRYDTELIQRIVNTLWEEVHPTLSMLDSSERFVGIDSKLKEIDLLLDTDANDVRFIRIWGMGGVGKTTLARLVYERISHDFEGSSFLANVREVCSKDGIAHLQKQLLSEILGENNIQVWNASSGITRISRCLCNKKVLLILDDVDQSDQLEMLVKQKEWFGFGSRIVITTRNERLLVEHGIEEAYEVKPLTQDEALFLFSRKAFKDDELEEDFLKLSKCFISYASGLPLALKTLGSFLYKRGQAEWKSELDKLKQAPDRKIFETLKISYDGLDEFEKRIFLDIACFHKSCEKERVIEGLENCGFVGARIVINVLIEKSLLYIVYNSVSMHDLIQEMAWEIVRQESYEELGGRSRLWLCNDILHVLAKNTGSEAIEAIVLRLSEFEEAHWNPEAFTKMCKLRLLDIHNVSLSKGPKYLPNALRVLKWSGYPSKCLPPIFQPDELTILSLQYSKIDHLWDGIKRLGKLKSIDLSYSHNLTRTPDFTGIQNLEKLVLEGCTNLVKIHSSFAFLRRLRLLNLKDCKSMKSLPNKVEMEFLEVFDISGCSKLKKIPEFVGEMKIFSKLSLSGTGVQEIPSSVIRGSLKEIDLSGIALRETESSLVSVKNLVASNFLGCNAPPARSWRSFFTSSEFPTKISHPASVVLASLKDLSFLKELNLKDCNLCEGAIPDDIGFLSSLERLNLSGNHMVSLPASIGGLSKLRDLNLENCNLCEGAIPDDIGFLSSLEVLNLSGNHFVSLPASISGLSELMRFTLDNCKRLQQLPAIPLNRLTSFWLSFVNCSSLAGNQGCNAIMYSMLKRFIQFHMPETPLFVEYLHMVIPGSEIPEWFNNQSMGDLVIEELPSHSCNSKLVGFALCALIVPAPNHGLKHLSGHLSRHLIICFPKEESDLLSRHPSRHILKYLSGLVTNEVASDHLWLVFLPVTNRWEENCRDRIWFYFKTRNAVGGKTCLKVKKCGVLPVYEQDTEEELNRTMKQYSNRSISLISLCEDITNCDFDESKAVQRDVIKQTHEQYSNEAGPSESGSSSKDQVEEAYHDHHPGETTIP</sequence>
<evidence type="ECO:0000313" key="10">
    <source>
        <dbReference type="Proteomes" id="UP000327157"/>
    </source>
</evidence>
<dbReference type="GO" id="GO:0043531">
    <property type="term" value="F:ADP binding"/>
    <property type="evidence" value="ECO:0007669"/>
    <property type="project" value="InterPro"/>
</dbReference>
<dbReference type="SMART" id="SM00255">
    <property type="entry name" value="TIR"/>
    <property type="match status" value="1"/>
</dbReference>
<dbReference type="SUPFAM" id="SSF52540">
    <property type="entry name" value="P-loop containing nucleoside triphosphate hydrolases"/>
    <property type="match status" value="1"/>
</dbReference>
<dbReference type="InterPro" id="IPR032675">
    <property type="entry name" value="LRR_dom_sf"/>
</dbReference>
<gene>
    <name evidence="9" type="ORF">D8674_025723</name>
</gene>
<dbReference type="PROSITE" id="PS51450">
    <property type="entry name" value="LRR"/>
    <property type="match status" value="1"/>
</dbReference>
<dbReference type="InterPro" id="IPR002182">
    <property type="entry name" value="NB-ARC"/>
</dbReference>
<dbReference type="EMBL" id="SMOL01000004">
    <property type="protein sequence ID" value="KAB2635189.1"/>
    <property type="molecule type" value="Genomic_DNA"/>
</dbReference>
<dbReference type="InterPro" id="IPR044974">
    <property type="entry name" value="Disease_R_plants"/>
</dbReference>
<dbReference type="PROSITE" id="PS50104">
    <property type="entry name" value="TIR"/>
    <property type="match status" value="1"/>
</dbReference>
<dbReference type="Gene3D" id="1.10.8.430">
    <property type="entry name" value="Helical domain of apoptotic protease-activating factors"/>
    <property type="match status" value="1"/>
</dbReference>
<feature type="compositionally biased region" description="Polar residues" evidence="7">
    <location>
        <begin position="1169"/>
        <end position="1185"/>
    </location>
</feature>
<evidence type="ECO:0000256" key="6">
    <source>
        <dbReference type="ARBA" id="ARBA00047304"/>
    </source>
</evidence>
<evidence type="ECO:0000256" key="2">
    <source>
        <dbReference type="ARBA" id="ARBA00022614"/>
    </source>
</evidence>
<evidence type="ECO:0000256" key="7">
    <source>
        <dbReference type="SAM" id="MobiDB-lite"/>
    </source>
</evidence>
<reference evidence="9 10" key="1">
    <citation type="submission" date="2019-09" db="EMBL/GenBank/DDBJ databases">
        <authorList>
            <person name="Ou C."/>
        </authorList>
    </citation>
    <scope>NUCLEOTIDE SEQUENCE [LARGE SCALE GENOMIC DNA]</scope>
    <source>
        <strain evidence="9">S2</strain>
        <tissue evidence="9">Leaf</tissue>
    </source>
</reference>
<evidence type="ECO:0000256" key="5">
    <source>
        <dbReference type="ARBA" id="ARBA00023027"/>
    </source>
</evidence>
<reference evidence="9 10" key="3">
    <citation type="submission" date="2019-11" db="EMBL/GenBank/DDBJ databases">
        <title>A de novo genome assembly of a pear dwarfing rootstock.</title>
        <authorList>
            <person name="Wang F."/>
            <person name="Wang J."/>
            <person name="Li S."/>
            <person name="Zhang Y."/>
            <person name="Fang M."/>
            <person name="Ma L."/>
            <person name="Zhao Y."/>
            <person name="Jiang S."/>
        </authorList>
    </citation>
    <scope>NUCLEOTIDE SEQUENCE [LARGE SCALE GENOMIC DNA]</scope>
    <source>
        <strain evidence="9">S2</strain>
        <tissue evidence="9">Leaf</tissue>
    </source>
</reference>
<name>A0A5N5I5U3_9ROSA</name>
<dbReference type="AlphaFoldDB" id="A0A5N5I5U3"/>
<feature type="region of interest" description="Disordered" evidence="7">
    <location>
        <begin position="1164"/>
        <end position="1203"/>
    </location>
</feature>
<feature type="domain" description="TIR" evidence="8">
    <location>
        <begin position="12"/>
        <end position="178"/>
    </location>
</feature>
<dbReference type="Pfam" id="PF00931">
    <property type="entry name" value="NB-ARC"/>
    <property type="match status" value="1"/>
</dbReference>
<dbReference type="InterPro" id="IPR045344">
    <property type="entry name" value="C-JID"/>
</dbReference>
<dbReference type="Gene3D" id="3.40.50.10140">
    <property type="entry name" value="Toll/interleukin-1 receptor homology (TIR) domain"/>
    <property type="match status" value="1"/>
</dbReference>
<keyword evidence="5" id="KW-0520">NAD</keyword>
<dbReference type="PANTHER" id="PTHR11017">
    <property type="entry name" value="LEUCINE-RICH REPEAT-CONTAINING PROTEIN"/>
    <property type="match status" value="1"/>
</dbReference>
<dbReference type="SMART" id="SM00369">
    <property type="entry name" value="LRR_TYP"/>
    <property type="match status" value="2"/>
</dbReference>